<keyword evidence="5" id="KW-1185">Reference proteome</keyword>
<evidence type="ECO:0000256" key="1">
    <source>
        <dbReference type="SAM" id="MobiDB-lite"/>
    </source>
</evidence>
<name>A0A0M0J8R9_9EUKA</name>
<dbReference type="PROSITE" id="PS50126">
    <property type="entry name" value="S1"/>
    <property type="match status" value="1"/>
</dbReference>
<dbReference type="EMBL" id="JWZX01003233">
    <property type="protein sequence ID" value="KOO22966.1"/>
    <property type="molecule type" value="Genomic_DNA"/>
</dbReference>
<dbReference type="InterPro" id="IPR012340">
    <property type="entry name" value="NA-bd_OB-fold"/>
</dbReference>
<evidence type="ECO:0000259" key="3">
    <source>
        <dbReference type="PROSITE" id="PS50126"/>
    </source>
</evidence>
<feature type="signal peptide" evidence="2">
    <location>
        <begin position="1"/>
        <end position="19"/>
    </location>
</feature>
<feature type="chain" id="PRO_5005601623" evidence="2">
    <location>
        <begin position="20"/>
        <end position="180"/>
    </location>
</feature>
<reference evidence="5" key="1">
    <citation type="journal article" date="2015" name="PLoS Genet.">
        <title>Genome Sequence and Transcriptome Analyses of Chrysochromulina tobin: Metabolic Tools for Enhanced Algal Fitness in the Prominent Order Prymnesiales (Haptophyceae).</title>
        <authorList>
            <person name="Hovde B.T."/>
            <person name="Deodato C.R."/>
            <person name="Hunsperger H.M."/>
            <person name="Ryken S.A."/>
            <person name="Yost W."/>
            <person name="Jha R.K."/>
            <person name="Patterson J."/>
            <person name="Monnat R.J. Jr."/>
            <person name="Barlow S.B."/>
            <person name="Starkenburg S.R."/>
            <person name="Cattolico R.A."/>
        </authorList>
    </citation>
    <scope>NUCLEOTIDE SEQUENCE</scope>
    <source>
        <strain evidence="5">CCMP291</strain>
    </source>
</reference>
<dbReference type="GO" id="GO:0003729">
    <property type="term" value="F:mRNA binding"/>
    <property type="evidence" value="ECO:0007669"/>
    <property type="project" value="TreeGrafter"/>
</dbReference>
<dbReference type="Proteomes" id="UP000037460">
    <property type="component" value="Unassembled WGS sequence"/>
</dbReference>
<evidence type="ECO:0000313" key="5">
    <source>
        <dbReference type="Proteomes" id="UP000037460"/>
    </source>
</evidence>
<dbReference type="AlphaFoldDB" id="A0A0M0J8R9"/>
<dbReference type="OrthoDB" id="412781at2759"/>
<dbReference type="InterPro" id="IPR003029">
    <property type="entry name" value="S1_domain"/>
</dbReference>
<accession>A0A0M0J8R9</accession>
<protein>
    <submittedName>
        <fullName evidence="4">Polynucleotide phosphorylase polyadenylase</fullName>
    </submittedName>
</protein>
<gene>
    <name evidence="4" type="ORF">Ctob_007222</name>
</gene>
<organism evidence="4 5">
    <name type="scientific">Chrysochromulina tobinii</name>
    <dbReference type="NCBI Taxonomy" id="1460289"/>
    <lineage>
        <taxon>Eukaryota</taxon>
        <taxon>Haptista</taxon>
        <taxon>Haptophyta</taxon>
        <taxon>Prymnesiophyceae</taxon>
        <taxon>Prymnesiales</taxon>
        <taxon>Chrysochromulinaceae</taxon>
        <taxon>Chrysochromulina</taxon>
    </lineage>
</organism>
<dbReference type="SMART" id="SM00316">
    <property type="entry name" value="S1"/>
    <property type="match status" value="1"/>
</dbReference>
<keyword evidence="2" id="KW-0732">Signal</keyword>
<feature type="domain" description="S1 motif" evidence="3">
    <location>
        <begin position="58"/>
        <end position="137"/>
    </location>
</feature>
<dbReference type="Gene3D" id="2.40.50.140">
    <property type="entry name" value="Nucleic acid-binding proteins"/>
    <property type="match status" value="1"/>
</dbReference>
<sequence length="180" mass="19435">MRSSLRVALLALWGGSSRALTVVPLAPASARWSIATAPPRAAEARCKLGFKPKELVVGEKAEGIVSKITDYGCFVSLCGGQQLGLLHIRQLADGKRMLKNEVEDFVEETVGPVGSKVSVEVLQLEFKGLKRISLSLIEVIKKQRLEDVVFAPGPRRMQGVSRDGDGPGDPNARLDESVPF</sequence>
<evidence type="ECO:0000256" key="2">
    <source>
        <dbReference type="SAM" id="SignalP"/>
    </source>
</evidence>
<dbReference type="GO" id="GO:0006412">
    <property type="term" value="P:translation"/>
    <property type="evidence" value="ECO:0007669"/>
    <property type="project" value="TreeGrafter"/>
</dbReference>
<dbReference type="InterPro" id="IPR050437">
    <property type="entry name" value="Ribos_protein_bS1-like"/>
</dbReference>
<dbReference type="Pfam" id="PF00575">
    <property type="entry name" value="S1"/>
    <property type="match status" value="1"/>
</dbReference>
<proteinExistence type="predicted"/>
<comment type="caution">
    <text evidence="4">The sequence shown here is derived from an EMBL/GenBank/DDBJ whole genome shotgun (WGS) entry which is preliminary data.</text>
</comment>
<evidence type="ECO:0000313" key="4">
    <source>
        <dbReference type="EMBL" id="KOO22966.1"/>
    </source>
</evidence>
<dbReference type="GO" id="GO:0003735">
    <property type="term" value="F:structural constituent of ribosome"/>
    <property type="evidence" value="ECO:0007669"/>
    <property type="project" value="TreeGrafter"/>
</dbReference>
<feature type="region of interest" description="Disordered" evidence="1">
    <location>
        <begin position="156"/>
        <end position="180"/>
    </location>
</feature>
<dbReference type="PANTHER" id="PTHR10724">
    <property type="entry name" value="30S RIBOSOMAL PROTEIN S1"/>
    <property type="match status" value="1"/>
</dbReference>
<dbReference type="SUPFAM" id="SSF50249">
    <property type="entry name" value="Nucleic acid-binding proteins"/>
    <property type="match status" value="1"/>
</dbReference>